<evidence type="ECO:0000313" key="2">
    <source>
        <dbReference type="EMBL" id="AKZ57800.1"/>
    </source>
</evidence>
<dbReference type="KEGG" id="samb:SAM23877_4755"/>
<sequence length="26" mass="2953">MMSLECSCPERKAGPSRDFPVTRAFH</sequence>
<name>A0A0K2AXD5_STRA7</name>
<evidence type="ECO:0000313" key="3">
    <source>
        <dbReference type="Proteomes" id="UP000061018"/>
    </source>
</evidence>
<protein>
    <submittedName>
        <fullName evidence="2">Uncharacterized protein</fullName>
    </submittedName>
</protein>
<evidence type="ECO:0000256" key="1">
    <source>
        <dbReference type="SAM" id="MobiDB-lite"/>
    </source>
</evidence>
<dbReference type="EMBL" id="CP012382">
    <property type="protein sequence ID" value="AKZ57800.1"/>
    <property type="molecule type" value="Genomic_DNA"/>
</dbReference>
<feature type="region of interest" description="Disordered" evidence="1">
    <location>
        <begin position="1"/>
        <end position="26"/>
    </location>
</feature>
<accession>A0A0K2AXD5</accession>
<organism evidence="2 3">
    <name type="scientific">Streptomyces ambofaciens (strain ATCC 23877 / 3486 / DSM 40053 / JCM 4204 / NBRC 12836 / NRRL B-2516)</name>
    <dbReference type="NCBI Taxonomy" id="278992"/>
    <lineage>
        <taxon>Bacteria</taxon>
        <taxon>Bacillati</taxon>
        <taxon>Actinomycetota</taxon>
        <taxon>Actinomycetes</taxon>
        <taxon>Kitasatosporales</taxon>
        <taxon>Streptomycetaceae</taxon>
        <taxon>Streptomyces</taxon>
    </lineage>
</organism>
<gene>
    <name evidence="2" type="ORF">SAM23877_4755</name>
</gene>
<proteinExistence type="predicted"/>
<dbReference type="AlphaFoldDB" id="A0A0K2AXD5"/>
<reference evidence="3" key="1">
    <citation type="journal article" date="2015" name="J. Biotechnol.">
        <title>Complete genome sequence of Streptomyces ambofaciens ATCC 23877, the spiramycin producer.</title>
        <authorList>
            <person name="Thibessard A."/>
            <person name="Haas D."/>
            <person name="Gerbaud C."/>
            <person name="Aigle B."/>
            <person name="Lautru S."/>
            <person name="Pernodet J.L."/>
            <person name="Leblond P."/>
        </authorList>
    </citation>
    <scope>NUCLEOTIDE SEQUENCE [LARGE SCALE GENOMIC DNA]</scope>
    <source>
        <strain evidence="3">ATCC 23877 / 3486 / DSM 40053 / JCM 4204 / NBRC 12836 / NRRL B-2516</strain>
    </source>
</reference>
<dbReference type="Proteomes" id="UP000061018">
    <property type="component" value="Chromosome"/>
</dbReference>